<organism evidence="1 2">
    <name type="scientific">Rhododendron molle</name>
    <name type="common">Chinese azalea</name>
    <name type="synonym">Azalea mollis</name>
    <dbReference type="NCBI Taxonomy" id="49168"/>
    <lineage>
        <taxon>Eukaryota</taxon>
        <taxon>Viridiplantae</taxon>
        <taxon>Streptophyta</taxon>
        <taxon>Embryophyta</taxon>
        <taxon>Tracheophyta</taxon>
        <taxon>Spermatophyta</taxon>
        <taxon>Magnoliopsida</taxon>
        <taxon>eudicotyledons</taxon>
        <taxon>Gunneridae</taxon>
        <taxon>Pentapetalae</taxon>
        <taxon>asterids</taxon>
        <taxon>Ericales</taxon>
        <taxon>Ericaceae</taxon>
        <taxon>Ericoideae</taxon>
        <taxon>Rhodoreae</taxon>
        <taxon>Rhododendron</taxon>
    </lineage>
</organism>
<proteinExistence type="predicted"/>
<dbReference type="EMBL" id="CM046394">
    <property type="protein sequence ID" value="KAI8545765.1"/>
    <property type="molecule type" value="Genomic_DNA"/>
</dbReference>
<keyword evidence="2" id="KW-1185">Reference proteome</keyword>
<evidence type="ECO:0000313" key="2">
    <source>
        <dbReference type="Proteomes" id="UP001062846"/>
    </source>
</evidence>
<name>A0ACC0MXQ2_RHOML</name>
<reference evidence="1" key="1">
    <citation type="submission" date="2022-02" db="EMBL/GenBank/DDBJ databases">
        <title>Plant Genome Project.</title>
        <authorList>
            <person name="Zhang R.-G."/>
        </authorList>
    </citation>
    <scope>NUCLEOTIDE SEQUENCE</scope>
    <source>
        <strain evidence="1">AT1</strain>
    </source>
</reference>
<dbReference type="Proteomes" id="UP001062846">
    <property type="component" value="Chromosome 7"/>
</dbReference>
<gene>
    <name evidence="1" type="ORF">RHMOL_Rhmol07G0063900</name>
</gene>
<evidence type="ECO:0000313" key="1">
    <source>
        <dbReference type="EMBL" id="KAI8545765.1"/>
    </source>
</evidence>
<sequence length="203" mass="21356">MQDEQRGEEEKRQAIEEEKEKNITGSSGSGGGGEVPKAALAVGLPNELVVLEVLTRLLVKSLMRFKCVSNLRSSTISQDPSFSKIHRAWHSPSRAGGLFITYPDADDSLRCFYATILPSSSSCPGGGESVLVPHQLTATASNSCSKYNGATDVVKGLFCLYAGRVVEKALGLDGVSGSLADNWAEQAFTSTGSSVAGIAVLSL</sequence>
<comment type="caution">
    <text evidence="1">The sequence shown here is derived from an EMBL/GenBank/DDBJ whole genome shotgun (WGS) entry which is preliminary data.</text>
</comment>
<accession>A0ACC0MXQ2</accession>
<protein>
    <submittedName>
        <fullName evidence="1">Uncharacterized protein</fullName>
    </submittedName>
</protein>